<protein>
    <recommendedName>
        <fullName evidence="1">F-box domain-containing protein</fullName>
    </recommendedName>
</protein>
<dbReference type="EMBL" id="KZ857446">
    <property type="protein sequence ID" value="RDX44752.1"/>
    <property type="molecule type" value="Genomic_DNA"/>
</dbReference>
<evidence type="ECO:0000313" key="3">
    <source>
        <dbReference type="Proteomes" id="UP000256964"/>
    </source>
</evidence>
<accession>A0A371CWU3</accession>
<gene>
    <name evidence="2" type="ORF">OH76DRAFT_1559552</name>
</gene>
<dbReference type="Gene3D" id="3.80.10.10">
    <property type="entry name" value="Ribonuclease Inhibitor"/>
    <property type="match status" value="1"/>
</dbReference>
<name>A0A371CWU3_9APHY</name>
<evidence type="ECO:0000313" key="2">
    <source>
        <dbReference type="EMBL" id="RDX44752.1"/>
    </source>
</evidence>
<feature type="domain" description="F-box" evidence="1">
    <location>
        <begin position="73"/>
        <end position="146"/>
    </location>
</feature>
<dbReference type="STRING" id="139420.A0A371CWU3"/>
<dbReference type="PANTHER" id="PTHR38926">
    <property type="entry name" value="F-BOX DOMAIN CONTAINING PROTEIN, EXPRESSED"/>
    <property type="match status" value="1"/>
</dbReference>
<organism evidence="2 3">
    <name type="scientific">Lentinus brumalis</name>
    <dbReference type="NCBI Taxonomy" id="2498619"/>
    <lineage>
        <taxon>Eukaryota</taxon>
        <taxon>Fungi</taxon>
        <taxon>Dikarya</taxon>
        <taxon>Basidiomycota</taxon>
        <taxon>Agaricomycotina</taxon>
        <taxon>Agaricomycetes</taxon>
        <taxon>Polyporales</taxon>
        <taxon>Polyporaceae</taxon>
        <taxon>Lentinus</taxon>
    </lineage>
</organism>
<sequence length="608" mass="67313">MPSDQDGSASPGDACQLVGPLYGLPPLQEPLVPPQGDFRTGPSRAAISDRLQAVRNEAERLALSALWNATSPINRLPNEILTDIFMFFTKRDDGGFLPLWALHKPHDQLKLAPSARPFGWLPLTLVCRHWWAMARTTPTLWRTIDINEQRGQGSLLRLALQRSAGAPLDVTFYAVRRALAALPLLMPHVARIRKLVLPEAEKTELATLCSMLDHEMPTLNSLTIYGDRYLVPPSEATVDPTAVPAGHLLVALPPSRFPSLAYLNLSWIVLPTQCPFPPTLRTLTLMSCTYERATPLSEFLKSLEECRALEDLRLEGLPMNLSFDHIPSKAAIKLPNLKHLVVSEDRASRVAHFLGALTVPPDCSFSFSARHNQPDPLQFSSLLPRDFKSRFPVLASVQCVDIFITTIRVELSLGGGCYLKLESGPGYENIWPCLGGLSAVLDSSRLTWLSMRGDISIAEEDHWRSLFKGLPNIEHFHLGCFGTNMQRFFIALSPASDSTSSATSPEPVGKSLRHIAISGGEWNDSIMDALKTFLTSRMALAPLHTLRLEFRFKNEAEFLAKKTIFLAEVVPSHPRGVLEFEAPHGFRSGRTSVSVTLDLSQLANQDED</sequence>
<evidence type="ECO:0000259" key="1">
    <source>
        <dbReference type="Pfam" id="PF12937"/>
    </source>
</evidence>
<dbReference type="AlphaFoldDB" id="A0A371CWU3"/>
<proteinExistence type="predicted"/>
<dbReference type="InterPro" id="IPR032675">
    <property type="entry name" value="LRR_dom_sf"/>
</dbReference>
<dbReference type="Gene3D" id="1.20.1280.50">
    <property type="match status" value="1"/>
</dbReference>
<dbReference type="InterPro" id="IPR001810">
    <property type="entry name" value="F-box_dom"/>
</dbReference>
<dbReference type="Pfam" id="PF12937">
    <property type="entry name" value="F-box-like"/>
    <property type="match status" value="1"/>
</dbReference>
<dbReference type="SUPFAM" id="SSF52047">
    <property type="entry name" value="RNI-like"/>
    <property type="match status" value="1"/>
</dbReference>
<dbReference type="PANTHER" id="PTHR38926:SF5">
    <property type="entry name" value="F-BOX AND LEUCINE-RICH REPEAT PROTEIN 6"/>
    <property type="match status" value="1"/>
</dbReference>
<dbReference type="OrthoDB" id="2753006at2759"/>
<keyword evidence="3" id="KW-1185">Reference proteome</keyword>
<reference evidence="2 3" key="1">
    <citation type="journal article" date="2018" name="Biotechnol. Biofuels">
        <title>Integrative visual omics of the white-rot fungus Polyporus brumalis exposes the biotechnological potential of its oxidative enzymes for delignifying raw plant biomass.</title>
        <authorList>
            <person name="Miyauchi S."/>
            <person name="Rancon A."/>
            <person name="Drula E."/>
            <person name="Hage H."/>
            <person name="Chaduli D."/>
            <person name="Favel A."/>
            <person name="Grisel S."/>
            <person name="Henrissat B."/>
            <person name="Herpoel-Gimbert I."/>
            <person name="Ruiz-Duenas F.J."/>
            <person name="Chevret D."/>
            <person name="Hainaut M."/>
            <person name="Lin J."/>
            <person name="Wang M."/>
            <person name="Pangilinan J."/>
            <person name="Lipzen A."/>
            <person name="Lesage-Meessen L."/>
            <person name="Navarro D."/>
            <person name="Riley R."/>
            <person name="Grigoriev I.V."/>
            <person name="Zhou S."/>
            <person name="Raouche S."/>
            <person name="Rosso M.N."/>
        </authorList>
    </citation>
    <scope>NUCLEOTIDE SEQUENCE [LARGE SCALE GENOMIC DNA]</scope>
    <source>
        <strain evidence="2 3">BRFM 1820</strain>
    </source>
</reference>
<dbReference type="Proteomes" id="UP000256964">
    <property type="component" value="Unassembled WGS sequence"/>
</dbReference>